<dbReference type="SUPFAM" id="SSF56112">
    <property type="entry name" value="Protein kinase-like (PK-like)"/>
    <property type="match status" value="1"/>
</dbReference>
<protein>
    <recommendedName>
        <fullName evidence="1">Protein kinase domain-containing protein</fullName>
    </recommendedName>
</protein>
<proteinExistence type="predicted"/>
<accession>A0A7J8L981</accession>
<dbReference type="GO" id="GO:0005524">
    <property type="term" value="F:ATP binding"/>
    <property type="evidence" value="ECO:0007669"/>
    <property type="project" value="InterPro"/>
</dbReference>
<dbReference type="InterPro" id="IPR011009">
    <property type="entry name" value="Kinase-like_dom_sf"/>
</dbReference>
<name>A0A7J8L981_9ROSI</name>
<feature type="domain" description="Protein kinase" evidence="1">
    <location>
        <begin position="1"/>
        <end position="101"/>
    </location>
</feature>
<gene>
    <name evidence="2" type="ORF">Golob_020065</name>
</gene>
<evidence type="ECO:0000313" key="2">
    <source>
        <dbReference type="EMBL" id="MBA0549004.1"/>
    </source>
</evidence>
<dbReference type="PANTHER" id="PTHR48010">
    <property type="entry name" value="OS05G0588300 PROTEIN"/>
    <property type="match status" value="1"/>
</dbReference>
<evidence type="ECO:0000259" key="1">
    <source>
        <dbReference type="PROSITE" id="PS50011"/>
    </source>
</evidence>
<dbReference type="Gene3D" id="1.10.510.10">
    <property type="entry name" value="Transferase(Phosphotransferase) domain 1"/>
    <property type="match status" value="1"/>
</dbReference>
<dbReference type="Pfam" id="PF07714">
    <property type="entry name" value="PK_Tyr_Ser-Thr"/>
    <property type="match status" value="1"/>
</dbReference>
<reference evidence="2 3" key="1">
    <citation type="journal article" date="2019" name="Genome Biol. Evol.">
        <title>Insights into the evolution of the New World diploid cottons (Gossypium, subgenus Houzingenia) based on genome sequencing.</title>
        <authorList>
            <person name="Grover C.E."/>
            <person name="Arick M.A. 2nd"/>
            <person name="Thrash A."/>
            <person name="Conover J.L."/>
            <person name="Sanders W.S."/>
            <person name="Peterson D.G."/>
            <person name="Frelichowski J.E."/>
            <person name="Scheffler J.A."/>
            <person name="Scheffler B.E."/>
            <person name="Wendel J.F."/>
        </authorList>
    </citation>
    <scope>NUCLEOTIDE SEQUENCE [LARGE SCALE GENOMIC DNA]</scope>
    <source>
        <strain evidence="2">157</strain>
        <tissue evidence="2">Leaf</tissue>
    </source>
</reference>
<dbReference type="Proteomes" id="UP000593572">
    <property type="component" value="Unassembled WGS sequence"/>
</dbReference>
<comment type="caution">
    <text evidence="2">The sequence shown here is derived from an EMBL/GenBank/DDBJ whole genome shotgun (WGS) entry which is preliminary data.</text>
</comment>
<dbReference type="PANTHER" id="PTHR48010:SF32">
    <property type="entry name" value="PROTEIN KINASE DOMAIN-CONTAINING PROTEIN"/>
    <property type="match status" value="1"/>
</dbReference>
<organism evidence="2 3">
    <name type="scientific">Gossypium lobatum</name>
    <dbReference type="NCBI Taxonomy" id="34289"/>
    <lineage>
        <taxon>Eukaryota</taxon>
        <taxon>Viridiplantae</taxon>
        <taxon>Streptophyta</taxon>
        <taxon>Embryophyta</taxon>
        <taxon>Tracheophyta</taxon>
        <taxon>Spermatophyta</taxon>
        <taxon>Magnoliopsida</taxon>
        <taxon>eudicotyledons</taxon>
        <taxon>Gunneridae</taxon>
        <taxon>Pentapetalae</taxon>
        <taxon>rosids</taxon>
        <taxon>malvids</taxon>
        <taxon>Malvales</taxon>
        <taxon>Malvaceae</taxon>
        <taxon>Malvoideae</taxon>
        <taxon>Gossypium</taxon>
    </lineage>
</organism>
<dbReference type="EMBL" id="JABEZX010000001">
    <property type="protein sequence ID" value="MBA0549004.1"/>
    <property type="molecule type" value="Genomic_DNA"/>
</dbReference>
<keyword evidence="3" id="KW-1185">Reference proteome</keyword>
<sequence>MGMGMGMVVAVKRLKDVAVLEKQFKEKMEAVGAMDQLNWVPIKAYYFSGNENLLVYDYIPMGSLPALMHGNRGAGRTPLNWETRSGIAFRAVRGITYLHSK</sequence>
<dbReference type="InterPro" id="IPR050994">
    <property type="entry name" value="At_inactive_RLKs"/>
</dbReference>
<dbReference type="PROSITE" id="PS50011">
    <property type="entry name" value="PROTEIN_KINASE_DOM"/>
    <property type="match status" value="1"/>
</dbReference>
<dbReference type="InterPro" id="IPR001245">
    <property type="entry name" value="Ser-Thr/Tyr_kinase_cat_dom"/>
</dbReference>
<dbReference type="InterPro" id="IPR000719">
    <property type="entry name" value="Prot_kinase_dom"/>
</dbReference>
<evidence type="ECO:0000313" key="3">
    <source>
        <dbReference type="Proteomes" id="UP000593572"/>
    </source>
</evidence>
<dbReference type="AlphaFoldDB" id="A0A7J8L981"/>
<dbReference type="GO" id="GO:0004672">
    <property type="term" value="F:protein kinase activity"/>
    <property type="evidence" value="ECO:0007669"/>
    <property type="project" value="InterPro"/>
</dbReference>